<dbReference type="GO" id="GO:0016020">
    <property type="term" value="C:membrane"/>
    <property type="evidence" value="ECO:0007669"/>
    <property type="project" value="TreeGrafter"/>
</dbReference>
<evidence type="ECO:0000256" key="2">
    <source>
        <dbReference type="ARBA" id="ARBA00022840"/>
    </source>
</evidence>
<dbReference type="InterPro" id="IPR020845">
    <property type="entry name" value="AMP-binding_CS"/>
</dbReference>
<accession>A0A8J6CF34</accession>
<dbReference type="GO" id="GO:0004467">
    <property type="term" value="F:long-chain fatty acid-CoA ligase activity"/>
    <property type="evidence" value="ECO:0007669"/>
    <property type="project" value="TreeGrafter"/>
</dbReference>
<dbReference type="GO" id="GO:0005524">
    <property type="term" value="F:ATP binding"/>
    <property type="evidence" value="ECO:0007669"/>
    <property type="project" value="UniProtKB-KW"/>
</dbReference>
<comment type="caution">
    <text evidence="4">The sequence shown here is derived from an EMBL/GenBank/DDBJ whole genome shotgun (WGS) entry which is preliminary data.</text>
</comment>
<dbReference type="OMA" id="EWIVRDS"/>
<dbReference type="GO" id="GO:0005783">
    <property type="term" value="C:endoplasmic reticulum"/>
    <property type="evidence" value="ECO:0007669"/>
    <property type="project" value="TreeGrafter"/>
</dbReference>
<proteinExistence type="predicted"/>
<dbReference type="EMBL" id="JAGTXO010000004">
    <property type="protein sequence ID" value="KAG8468711.1"/>
    <property type="molecule type" value="Genomic_DNA"/>
</dbReference>
<dbReference type="InterPro" id="IPR000873">
    <property type="entry name" value="AMP-dep_synth/lig_dom"/>
</dbReference>
<dbReference type="Proteomes" id="UP000751190">
    <property type="component" value="Unassembled WGS sequence"/>
</dbReference>
<evidence type="ECO:0000259" key="3">
    <source>
        <dbReference type="Pfam" id="PF00501"/>
    </source>
</evidence>
<dbReference type="Gene3D" id="3.40.50.12780">
    <property type="entry name" value="N-terminal domain of ligase-like"/>
    <property type="match status" value="1"/>
</dbReference>
<evidence type="ECO:0000313" key="4">
    <source>
        <dbReference type="EMBL" id="KAG8468711.1"/>
    </source>
</evidence>
<keyword evidence="2" id="KW-0067">ATP-binding</keyword>
<organism evidence="4 5">
    <name type="scientific">Diacronema lutheri</name>
    <name type="common">Unicellular marine alga</name>
    <name type="synonym">Monochrysis lutheri</name>
    <dbReference type="NCBI Taxonomy" id="2081491"/>
    <lineage>
        <taxon>Eukaryota</taxon>
        <taxon>Haptista</taxon>
        <taxon>Haptophyta</taxon>
        <taxon>Pavlovophyceae</taxon>
        <taxon>Pavlovales</taxon>
        <taxon>Pavlovaceae</taxon>
        <taxon>Diacronema</taxon>
    </lineage>
</organism>
<evidence type="ECO:0000313" key="5">
    <source>
        <dbReference type="Proteomes" id="UP000751190"/>
    </source>
</evidence>
<keyword evidence="1" id="KW-0547">Nucleotide-binding</keyword>
<dbReference type="SUPFAM" id="SSF56801">
    <property type="entry name" value="Acetyl-CoA synthetase-like"/>
    <property type="match status" value="1"/>
</dbReference>
<dbReference type="OrthoDB" id="1700726at2759"/>
<dbReference type="PANTHER" id="PTHR43272">
    <property type="entry name" value="LONG-CHAIN-FATTY-ACID--COA LIGASE"/>
    <property type="match status" value="1"/>
</dbReference>
<protein>
    <recommendedName>
        <fullName evidence="3">AMP-dependent synthetase/ligase domain-containing protein</fullName>
    </recommendedName>
</protein>
<dbReference type="Pfam" id="PF00501">
    <property type="entry name" value="AMP-binding"/>
    <property type="match status" value="1"/>
</dbReference>
<feature type="domain" description="AMP-dependent synthetase/ligase" evidence="3">
    <location>
        <begin position="68"/>
        <end position="491"/>
    </location>
</feature>
<dbReference type="AlphaFoldDB" id="A0A8J6CF34"/>
<name>A0A8J6CF34_DIALT</name>
<dbReference type="PROSITE" id="PS00455">
    <property type="entry name" value="AMP_BINDING"/>
    <property type="match status" value="1"/>
</dbReference>
<gene>
    <name evidence="4" type="ORF">KFE25_013794</name>
</gene>
<dbReference type="PANTHER" id="PTHR43272:SF33">
    <property type="entry name" value="AMP-BINDING DOMAIN-CONTAINING PROTEIN-RELATED"/>
    <property type="match status" value="1"/>
</dbReference>
<keyword evidence="5" id="KW-1185">Reference proteome</keyword>
<evidence type="ECO:0000256" key="1">
    <source>
        <dbReference type="ARBA" id="ARBA00022741"/>
    </source>
</evidence>
<dbReference type="InterPro" id="IPR042099">
    <property type="entry name" value="ANL_N_sf"/>
</dbReference>
<reference evidence="4" key="1">
    <citation type="submission" date="2021-05" db="EMBL/GenBank/DDBJ databases">
        <title>The genome of the haptophyte Pavlova lutheri (Diacronema luteri, Pavlovales) - a model for lipid biosynthesis in eukaryotic algae.</title>
        <authorList>
            <person name="Hulatt C.J."/>
            <person name="Posewitz M.C."/>
        </authorList>
    </citation>
    <scope>NUCLEOTIDE SEQUENCE</scope>
    <source>
        <strain evidence="4">NIVA-4/92</strain>
    </source>
</reference>
<sequence>MLTLGYSSIVGSQPGDGPVLRRAGYEARLVDGLDGASIISDVFTLGLARVGPDSPCFGTRFRTDGSVGAFQWHSYAQVAERIAHFALGLQSMQLVPPASSADTLRALGFFARNSAEWVVGALACYRLGIVVVPMYDTLGPDTVRFIAAQTGASAIICYPTGLATVLAVGARAGGPLRTAIVIGAPSAQQRTDAAAAGVALHTFAEVEARGAAGLARASGAPVDTLLPRKPSPDSLALLCYTSGTTGEPKGAMLTHRQILASVASAQLVGLGEPASGEHDWYLSYLPLAHIFETAVLAGNLAIGAAIGFSQGDTLKLVDDIVALRPTLFISVPRLYSRIHDKIMSGVVAKGGIARALFERALGAKLAALADTGERAHALWDRLVFRKVRAQLGLDRCRLMVTGAAPITSSVKAFTQVVFGCPLIEGFGQTESCAAGTLVDQADFSDGHVGPPVPAVELKLQDIPEMSYLSTDRPFPRGEICLRGPAIFSGYFRMADKTKEAIDNDGWLHTGDVGRLTESGCIAIIDRKKNIFKLAQGEYVAVEKVESAYNGCPLLISTFVYGDSLKAHLVAVALVDPDVVSRWTAETGARGALHELCASEQLNAAVLAQMKAAGDSAKLSGFERAKAVHLEHEPWTPESGLLTPTFKLKRQALRDHYMPQIEGMYARTSALPEKSKL</sequence>